<name>A0A9D4KTR2_DREPO</name>
<keyword evidence="2" id="KW-1185">Reference proteome</keyword>
<dbReference type="Proteomes" id="UP000828390">
    <property type="component" value="Unassembled WGS sequence"/>
</dbReference>
<reference evidence="1" key="2">
    <citation type="submission" date="2020-11" db="EMBL/GenBank/DDBJ databases">
        <authorList>
            <person name="McCartney M.A."/>
            <person name="Auch B."/>
            <person name="Kono T."/>
            <person name="Mallez S."/>
            <person name="Becker A."/>
            <person name="Gohl D.M."/>
            <person name="Silverstein K.A.T."/>
            <person name="Koren S."/>
            <person name="Bechman K.B."/>
            <person name="Herman A."/>
            <person name="Abrahante J.E."/>
            <person name="Garbe J."/>
        </authorList>
    </citation>
    <scope>NUCLEOTIDE SEQUENCE</scope>
    <source>
        <strain evidence="1">Duluth1</strain>
        <tissue evidence="1">Whole animal</tissue>
    </source>
</reference>
<dbReference type="AlphaFoldDB" id="A0A9D4KTR2"/>
<evidence type="ECO:0000313" key="1">
    <source>
        <dbReference type="EMBL" id="KAH3845945.1"/>
    </source>
</evidence>
<sequence>MWSLEDYYRRSHEWSVVLLKFLKGAFRNRDPEVVPPNQAENKPPRKHITFLAGVHHQDGLHLEPDRTHGPCQRSMGSVFGDRNPGSTIICK</sequence>
<proteinExistence type="predicted"/>
<dbReference type="EMBL" id="JAIWYP010000003">
    <property type="protein sequence ID" value="KAH3845945.1"/>
    <property type="molecule type" value="Genomic_DNA"/>
</dbReference>
<reference evidence="1" key="1">
    <citation type="journal article" date="2019" name="bioRxiv">
        <title>The Genome of the Zebra Mussel, Dreissena polymorpha: A Resource for Invasive Species Research.</title>
        <authorList>
            <person name="McCartney M.A."/>
            <person name="Auch B."/>
            <person name="Kono T."/>
            <person name="Mallez S."/>
            <person name="Zhang Y."/>
            <person name="Obille A."/>
            <person name="Becker A."/>
            <person name="Abrahante J.E."/>
            <person name="Garbe J."/>
            <person name="Badalamenti J.P."/>
            <person name="Herman A."/>
            <person name="Mangelson H."/>
            <person name="Liachko I."/>
            <person name="Sullivan S."/>
            <person name="Sone E.D."/>
            <person name="Koren S."/>
            <person name="Silverstein K.A.T."/>
            <person name="Beckman K.B."/>
            <person name="Gohl D.M."/>
        </authorList>
    </citation>
    <scope>NUCLEOTIDE SEQUENCE</scope>
    <source>
        <strain evidence="1">Duluth1</strain>
        <tissue evidence="1">Whole animal</tissue>
    </source>
</reference>
<accession>A0A9D4KTR2</accession>
<evidence type="ECO:0000313" key="2">
    <source>
        <dbReference type="Proteomes" id="UP000828390"/>
    </source>
</evidence>
<comment type="caution">
    <text evidence="1">The sequence shown here is derived from an EMBL/GenBank/DDBJ whole genome shotgun (WGS) entry which is preliminary data.</text>
</comment>
<organism evidence="1 2">
    <name type="scientific">Dreissena polymorpha</name>
    <name type="common">Zebra mussel</name>
    <name type="synonym">Mytilus polymorpha</name>
    <dbReference type="NCBI Taxonomy" id="45954"/>
    <lineage>
        <taxon>Eukaryota</taxon>
        <taxon>Metazoa</taxon>
        <taxon>Spiralia</taxon>
        <taxon>Lophotrochozoa</taxon>
        <taxon>Mollusca</taxon>
        <taxon>Bivalvia</taxon>
        <taxon>Autobranchia</taxon>
        <taxon>Heteroconchia</taxon>
        <taxon>Euheterodonta</taxon>
        <taxon>Imparidentia</taxon>
        <taxon>Neoheterodontei</taxon>
        <taxon>Myida</taxon>
        <taxon>Dreissenoidea</taxon>
        <taxon>Dreissenidae</taxon>
        <taxon>Dreissena</taxon>
    </lineage>
</organism>
<gene>
    <name evidence="1" type="ORF">DPMN_088240</name>
</gene>
<protein>
    <submittedName>
        <fullName evidence="1">Uncharacterized protein</fullName>
    </submittedName>
</protein>